<gene>
    <name evidence="2" type="ORF">QBC37DRAFT_401057</name>
</gene>
<comment type="caution">
    <text evidence="2">The sequence shown here is derived from an EMBL/GenBank/DDBJ whole genome shotgun (WGS) entry which is preliminary data.</text>
</comment>
<proteinExistence type="predicted"/>
<dbReference type="Proteomes" id="UP001301769">
    <property type="component" value="Unassembled WGS sequence"/>
</dbReference>
<feature type="region of interest" description="Disordered" evidence="1">
    <location>
        <begin position="363"/>
        <end position="405"/>
    </location>
</feature>
<feature type="region of interest" description="Disordered" evidence="1">
    <location>
        <begin position="420"/>
        <end position="466"/>
    </location>
</feature>
<feature type="region of interest" description="Disordered" evidence="1">
    <location>
        <begin position="124"/>
        <end position="248"/>
    </location>
</feature>
<sequence>MTQKRNSLSDRFLWLTGTPRDKWEGIKSKVEKKYNAMEDFAVEQTAWRDDVSPAARRLRARAKSGESPEDKLNKRIQELVGPRDPPPASKPKKKAKEGVSQICLVDKDGQQFWYDGAPGLEAVKAKHDEMMKEQEEKKEREQKEKMKKKDRNSVKFDLSSRQSPEKKEPSKQKPQSQIPKITVTDTAETDTNKDAAAKGAESGWTFKEVKQRNGSPDSGSSGETVRGTTNKPPTPPATYGRPVLIGSRPPPAYESVYHYLADAVDKQPHHTVYPVPAHDSSQTLPQPNGFSAFRPHKDVPPSLAIAPPVPRPPKHAAASQAVPDTPFLNQKSPETEYVDGVPDWSHLPSQRKVREQNRETYLLDKATTSGTNSFDLFKPPAPRNVSAPQKLRTPPKIKRKPLPATSPLFANVGLGISQTMPELSPPLTPSDSPVPAPLFARRPRPPGWDQIQKWSGPNGSQASSVAGSVAGSVCGDAGGPGSASEYATAKSGLSSPAVSAATSDPYSVGSMPGKWAPSVSTLSETDSAVGTNESSHSSTSKKSAAAANHICGWKCYATGCCADMVGDNKAFLVGTGYHPPVVEEEGSH</sequence>
<evidence type="ECO:0000256" key="1">
    <source>
        <dbReference type="SAM" id="MobiDB-lite"/>
    </source>
</evidence>
<name>A0AAN6Y664_9PEZI</name>
<accession>A0AAN6Y664</accession>
<feature type="region of interest" description="Disordered" evidence="1">
    <location>
        <begin position="270"/>
        <end position="334"/>
    </location>
</feature>
<reference evidence="2" key="1">
    <citation type="journal article" date="2023" name="Mol. Phylogenet. Evol.">
        <title>Genome-scale phylogeny and comparative genomics of the fungal order Sordariales.</title>
        <authorList>
            <person name="Hensen N."/>
            <person name="Bonometti L."/>
            <person name="Westerberg I."/>
            <person name="Brannstrom I.O."/>
            <person name="Guillou S."/>
            <person name="Cros-Aarteil S."/>
            <person name="Calhoun S."/>
            <person name="Haridas S."/>
            <person name="Kuo A."/>
            <person name="Mondo S."/>
            <person name="Pangilinan J."/>
            <person name="Riley R."/>
            <person name="LaButti K."/>
            <person name="Andreopoulos B."/>
            <person name="Lipzen A."/>
            <person name="Chen C."/>
            <person name="Yan M."/>
            <person name="Daum C."/>
            <person name="Ng V."/>
            <person name="Clum A."/>
            <person name="Steindorff A."/>
            <person name="Ohm R.A."/>
            <person name="Martin F."/>
            <person name="Silar P."/>
            <person name="Natvig D.O."/>
            <person name="Lalanne C."/>
            <person name="Gautier V."/>
            <person name="Ament-Velasquez S.L."/>
            <person name="Kruys A."/>
            <person name="Hutchinson M.I."/>
            <person name="Powell A.J."/>
            <person name="Barry K."/>
            <person name="Miller A.N."/>
            <person name="Grigoriev I.V."/>
            <person name="Debuchy R."/>
            <person name="Gladieux P."/>
            <person name="Hiltunen Thoren M."/>
            <person name="Johannesson H."/>
        </authorList>
    </citation>
    <scope>NUCLEOTIDE SEQUENCE</scope>
    <source>
        <strain evidence="2">PSN293</strain>
    </source>
</reference>
<feature type="compositionally biased region" description="Polar residues" evidence="1">
    <location>
        <begin position="279"/>
        <end position="289"/>
    </location>
</feature>
<keyword evidence="3" id="KW-1185">Reference proteome</keyword>
<feature type="region of interest" description="Disordered" evidence="1">
    <location>
        <begin position="480"/>
        <end position="542"/>
    </location>
</feature>
<feature type="compositionally biased region" description="Low complexity" evidence="1">
    <location>
        <begin position="531"/>
        <end position="542"/>
    </location>
</feature>
<dbReference type="AlphaFoldDB" id="A0AAN6Y664"/>
<feature type="compositionally biased region" description="Polar residues" evidence="1">
    <location>
        <begin position="518"/>
        <end position="530"/>
    </location>
</feature>
<protein>
    <submittedName>
        <fullName evidence="2">Uncharacterized protein</fullName>
    </submittedName>
</protein>
<feature type="compositionally biased region" description="Low complexity" evidence="1">
    <location>
        <begin position="172"/>
        <end position="181"/>
    </location>
</feature>
<dbReference type="EMBL" id="MU858118">
    <property type="protein sequence ID" value="KAK4212908.1"/>
    <property type="molecule type" value="Genomic_DNA"/>
</dbReference>
<feature type="compositionally biased region" description="Polar residues" evidence="1">
    <location>
        <begin position="212"/>
        <end position="231"/>
    </location>
</feature>
<feature type="compositionally biased region" description="Basic and acidic residues" evidence="1">
    <location>
        <begin position="63"/>
        <end position="77"/>
    </location>
</feature>
<feature type="compositionally biased region" description="Basic and acidic residues" evidence="1">
    <location>
        <begin position="124"/>
        <end position="144"/>
    </location>
</feature>
<feature type="compositionally biased region" description="Polar residues" evidence="1">
    <location>
        <begin position="491"/>
        <end position="505"/>
    </location>
</feature>
<feature type="compositionally biased region" description="Pro residues" evidence="1">
    <location>
        <begin position="423"/>
        <end position="436"/>
    </location>
</feature>
<reference evidence="2" key="2">
    <citation type="submission" date="2023-05" db="EMBL/GenBank/DDBJ databases">
        <authorList>
            <consortium name="Lawrence Berkeley National Laboratory"/>
            <person name="Steindorff A."/>
            <person name="Hensen N."/>
            <person name="Bonometti L."/>
            <person name="Westerberg I."/>
            <person name="Brannstrom I.O."/>
            <person name="Guillou S."/>
            <person name="Cros-Aarteil S."/>
            <person name="Calhoun S."/>
            <person name="Haridas S."/>
            <person name="Kuo A."/>
            <person name="Mondo S."/>
            <person name="Pangilinan J."/>
            <person name="Riley R."/>
            <person name="Labutti K."/>
            <person name="Andreopoulos B."/>
            <person name="Lipzen A."/>
            <person name="Chen C."/>
            <person name="Yanf M."/>
            <person name="Daum C."/>
            <person name="Ng V."/>
            <person name="Clum A."/>
            <person name="Ohm R."/>
            <person name="Martin F."/>
            <person name="Silar P."/>
            <person name="Natvig D."/>
            <person name="Lalanne C."/>
            <person name="Gautier V."/>
            <person name="Ament-Velasquez S.L."/>
            <person name="Kruys A."/>
            <person name="Hutchinson M.I."/>
            <person name="Powell A.J."/>
            <person name="Barry K."/>
            <person name="Miller A.N."/>
            <person name="Grigoriev I.V."/>
            <person name="Debuchy R."/>
            <person name="Gladieux P."/>
            <person name="Thoren M.H."/>
            <person name="Johannesson H."/>
        </authorList>
    </citation>
    <scope>NUCLEOTIDE SEQUENCE</scope>
    <source>
        <strain evidence="2">PSN293</strain>
    </source>
</reference>
<evidence type="ECO:0000313" key="3">
    <source>
        <dbReference type="Proteomes" id="UP001301769"/>
    </source>
</evidence>
<organism evidence="2 3">
    <name type="scientific">Rhypophila decipiens</name>
    <dbReference type="NCBI Taxonomy" id="261697"/>
    <lineage>
        <taxon>Eukaryota</taxon>
        <taxon>Fungi</taxon>
        <taxon>Dikarya</taxon>
        <taxon>Ascomycota</taxon>
        <taxon>Pezizomycotina</taxon>
        <taxon>Sordariomycetes</taxon>
        <taxon>Sordariomycetidae</taxon>
        <taxon>Sordariales</taxon>
        <taxon>Naviculisporaceae</taxon>
        <taxon>Rhypophila</taxon>
    </lineage>
</organism>
<evidence type="ECO:0000313" key="2">
    <source>
        <dbReference type="EMBL" id="KAK4212908.1"/>
    </source>
</evidence>
<feature type="region of interest" description="Disordered" evidence="1">
    <location>
        <begin position="48"/>
        <end position="101"/>
    </location>
</feature>